<dbReference type="RefSeq" id="WP_091613731.1">
    <property type="nucleotide sequence ID" value="NZ_FNNC01000003.1"/>
</dbReference>
<dbReference type="SUPFAM" id="SSF88659">
    <property type="entry name" value="Sigma3 and sigma4 domains of RNA polymerase sigma factors"/>
    <property type="match status" value="1"/>
</dbReference>
<evidence type="ECO:0000259" key="1">
    <source>
        <dbReference type="Pfam" id="PF04545"/>
    </source>
</evidence>
<dbReference type="AlphaFoldDB" id="A0A1H2UGB0"/>
<dbReference type="Gene3D" id="1.20.140.160">
    <property type="match status" value="1"/>
</dbReference>
<dbReference type="OrthoDB" id="2942336at2"/>
<proteinExistence type="predicted"/>
<evidence type="ECO:0000313" key="2">
    <source>
        <dbReference type="EMBL" id="SDW54938.1"/>
    </source>
</evidence>
<dbReference type="Pfam" id="PF04545">
    <property type="entry name" value="Sigma70_r4"/>
    <property type="match status" value="1"/>
</dbReference>
<keyword evidence="3" id="KW-1185">Reference proteome</keyword>
<reference evidence="2 3" key="1">
    <citation type="submission" date="2016-10" db="EMBL/GenBank/DDBJ databases">
        <authorList>
            <person name="de Groot N.N."/>
        </authorList>
    </citation>
    <scope>NUCLEOTIDE SEQUENCE [LARGE SCALE GENOMIC DNA]</scope>
    <source>
        <strain evidence="2 3">DSM 23126</strain>
    </source>
</reference>
<gene>
    <name evidence="2" type="ORF">SAMN05421781_1701</name>
</gene>
<accession>A0A1H2UGB0</accession>
<sequence>MTATFHQQKLIEHFLDSSDHQYFWEHGYTDKLDEAFRTFFLDVKKRVFMQKTIYWTAVHYDKRERKHRDRFPLAVDTEEEASRASLPAVAFTEQARSFSRRLAGHIEDPGLYDIIQQRPEKEQAVLYALFVEGSTTAETARTMNVSQQAVSKIKKKSLRILKTHLENCRTSIDK</sequence>
<dbReference type="Proteomes" id="UP000199488">
    <property type="component" value="Unassembled WGS sequence"/>
</dbReference>
<dbReference type="EMBL" id="FNNC01000003">
    <property type="protein sequence ID" value="SDW54938.1"/>
    <property type="molecule type" value="Genomic_DNA"/>
</dbReference>
<protein>
    <submittedName>
        <fullName evidence="2">Sigma-70, region 4</fullName>
    </submittedName>
</protein>
<feature type="domain" description="RNA polymerase sigma-70 region 4" evidence="1">
    <location>
        <begin position="119"/>
        <end position="162"/>
    </location>
</feature>
<organism evidence="2 3">
    <name type="scientific">Marinococcus luteus</name>
    <dbReference type="NCBI Taxonomy" id="1122204"/>
    <lineage>
        <taxon>Bacteria</taxon>
        <taxon>Bacillati</taxon>
        <taxon>Bacillota</taxon>
        <taxon>Bacilli</taxon>
        <taxon>Bacillales</taxon>
        <taxon>Bacillaceae</taxon>
        <taxon>Marinococcus</taxon>
    </lineage>
</organism>
<evidence type="ECO:0000313" key="3">
    <source>
        <dbReference type="Proteomes" id="UP000199488"/>
    </source>
</evidence>
<dbReference type="GO" id="GO:0003700">
    <property type="term" value="F:DNA-binding transcription factor activity"/>
    <property type="evidence" value="ECO:0007669"/>
    <property type="project" value="InterPro"/>
</dbReference>
<dbReference type="InterPro" id="IPR007630">
    <property type="entry name" value="RNA_pol_sigma70_r4"/>
</dbReference>
<dbReference type="STRING" id="1122204.SAMN05421781_1701"/>
<dbReference type="GO" id="GO:0006352">
    <property type="term" value="P:DNA-templated transcription initiation"/>
    <property type="evidence" value="ECO:0007669"/>
    <property type="project" value="InterPro"/>
</dbReference>
<dbReference type="InterPro" id="IPR013324">
    <property type="entry name" value="RNA_pol_sigma_r3/r4-like"/>
</dbReference>
<name>A0A1H2UGB0_9BACI</name>